<comment type="caution">
    <text evidence="1">The sequence shown here is derived from an EMBL/GenBank/DDBJ whole genome shotgun (WGS) entry which is preliminary data.</text>
</comment>
<protein>
    <submittedName>
        <fullName evidence="1">Uncharacterized protein</fullName>
    </submittedName>
</protein>
<proteinExistence type="predicted"/>
<gene>
    <name evidence="1" type="ORF">LXN57_21990</name>
</gene>
<accession>A0ABT0Y330</accession>
<evidence type="ECO:0000313" key="1">
    <source>
        <dbReference type="EMBL" id="MCM4080255.1"/>
    </source>
</evidence>
<keyword evidence="2" id="KW-1185">Reference proteome</keyword>
<name>A0ABT0Y330_9ACTN</name>
<sequence>MSHSTAPLVGVRFGDRAISFLPAAHLADRWGSHYMNTWCGTELTTLDDHRKYSP</sequence>
<dbReference type="Proteomes" id="UP001523216">
    <property type="component" value="Unassembled WGS sequence"/>
</dbReference>
<organism evidence="1 2">
    <name type="scientific">Paractinoplanes hotanensis</name>
    <dbReference type="NCBI Taxonomy" id="2906497"/>
    <lineage>
        <taxon>Bacteria</taxon>
        <taxon>Bacillati</taxon>
        <taxon>Actinomycetota</taxon>
        <taxon>Actinomycetes</taxon>
        <taxon>Micromonosporales</taxon>
        <taxon>Micromonosporaceae</taxon>
        <taxon>Paractinoplanes</taxon>
    </lineage>
</organism>
<reference evidence="1 2" key="1">
    <citation type="submission" date="2022-06" db="EMBL/GenBank/DDBJ databases">
        <title>Actinoplanes abujensis sp. nov., isolated from Nigerian arid soil.</title>
        <authorList>
            <person name="Ding P."/>
        </authorList>
    </citation>
    <scope>NUCLEOTIDE SEQUENCE [LARGE SCALE GENOMIC DNA]</scope>
    <source>
        <strain evidence="2">TRM88002</strain>
    </source>
</reference>
<evidence type="ECO:0000313" key="2">
    <source>
        <dbReference type="Proteomes" id="UP001523216"/>
    </source>
</evidence>
<dbReference type="EMBL" id="JAMQOL010000030">
    <property type="protein sequence ID" value="MCM4080255.1"/>
    <property type="molecule type" value="Genomic_DNA"/>
</dbReference>
<dbReference type="RefSeq" id="WP_251800055.1">
    <property type="nucleotide sequence ID" value="NZ_JAMQOL010000030.1"/>
</dbReference>